<gene>
    <name evidence="2" type="ORF">PATL70BA_0343</name>
</gene>
<dbReference type="Proteomes" id="UP000279029">
    <property type="component" value="Chromosome"/>
</dbReference>
<organism evidence="2 3">
    <name type="scientific">Petrocella atlantisensis</name>
    <dbReference type="NCBI Taxonomy" id="2173034"/>
    <lineage>
        <taxon>Bacteria</taxon>
        <taxon>Bacillati</taxon>
        <taxon>Bacillota</taxon>
        <taxon>Clostridia</taxon>
        <taxon>Lachnospirales</taxon>
        <taxon>Vallitaleaceae</taxon>
        <taxon>Petrocella</taxon>
    </lineage>
</organism>
<reference evidence="2 3" key="1">
    <citation type="submission" date="2018-09" db="EMBL/GenBank/DDBJ databases">
        <authorList>
            <person name="Postec A."/>
        </authorList>
    </citation>
    <scope>NUCLEOTIDE SEQUENCE [LARGE SCALE GENOMIC DNA]</scope>
    <source>
        <strain evidence="2">70B-A</strain>
    </source>
</reference>
<dbReference type="EMBL" id="LR130778">
    <property type="protein sequence ID" value="VDN46191.1"/>
    <property type="molecule type" value="Genomic_DNA"/>
</dbReference>
<dbReference type="Gene3D" id="1.10.287.860">
    <property type="entry name" value="Nucleotidyltransferase"/>
    <property type="match status" value="1"/>
</dbReference>
<protein>
    <submittedName>
        <fullName evidence="2">Uncharacterized protein</fullName>
    </submittedName>
</protein>
<dbReference type="AlphaFoldDB" id="A0A3P7PSI9"/>
<sequence>MPKELKRRFYRLAGILELVDNEFEQLSKDVEEYKHELDHEKDDQLDQIKLSRQSINVYDNDRKN</sequence>
<accession>A0A3P7PSI9</accession>
<evidence type="ECO:0000313" key="3">
    <source>
        <dbReference type="Proteomes" id="UP000279029"/>
    </source>
</evidence>
<dbReference type="RefSeq" id="WP_125135746.1">
    <property type="nucleotide sequence ID" value="NZ_LR130778.1"/>
</dbReference>
<keyword evidence="3" id="KW-1185">Reference proteome</keyword>
<keyword evidence="1" id="KW-0175">Coiled coil</keyword>
<dbReference type="KEGG" id="cbar:PATL70BA_0343"/>
<proteinExistence type="predicted"/>
<name>A0A3P7PSI9_9FIRM</name>
<evidence type="ECO:0000313" key="2">
    <source>
        <dbReference type="EMBL" id="VDN46191.1"/>
    </source>
</evidence>
<evidence type="ECO:0000256" key="1">
    <source>
        <dbReference type="SAM" id="Coils"/>
    </source>
</evidence>
<feature type="coiled-coil region" evidence="1">
    <location>
        <begin position="16"/>
        <end position="43"/>
    </location>
</feature>